<evidence type="ECO:0000256" key="4">
    <source>
        <dbReference type="ARBA" id="ARBA00022723"/>
    </source>
</evidence>
<dbReference type="GO" id="GO:0040029">
    <property type="term" value="P:epigenetic regulation of gene expression"/>
    <property type="evidence" value="ECO:0007669"/>
    <property type="project" value="InterPro"/>
</dbReference>
<accession>A0A8K0P3B0</accession>
<reference evidence="14" key="1">
    <citation type="submission" date="2013-04" db="EMBL/GenBank/DDBJ databases">
        <authorList>
            <person name="Qu J."/>
            <person name="Murali S.C."/>
            <person name="Bandaranaike D."/>
            <person name="Bellair M."/>
            <person name="Blankenburg K."/>
            <person name="Chao H."/>
            <person name="Dinh H."/>
            <person name="Doddapaneni H."/>
            <person name="Downs B."/>
            <person name="Dugan-Rocha S."/>
            <person name="Elkadiri S."/>
            <person name="Gnanaolivu R.D."/>
            <person name="Hernandez B."/>
            <person name="Javaid M."/>
            <person name="Jayaseelan J.C."/>
            <person name="Lee S."/>
            <person name="Li M."/>
            <person name="Ming W."/>
            <person name="Munidasa M."/>
            <person name="Muniz J."/>
            <person name="Nguyen L."/>
            <person name="Ongeri F."/>
            <person name="Osuji N."/>
            <person name="Pu L.-L."/>
            <person name="Puazo M."/>
            <person name="Qu C."/>
            <person name="Quiroz J."/>
            <person name="Raj R."/>
            <person name="Weissenberger G."/>
            <person name="Xin Y."/>
            <person name="Zou X."/>
            <person name="Han Y."/>
            <person name="Richards S."/>
            <person name="Worley K."/>
            <person name="Muzny D."/>
            <person name="Gibbs R."/>
        </authorList>
    </citation>
    <scope>NUCLEOTIDE SEQUENCE</scope>
    <source>
        <strain evidence="14">Sampled in the wild</strain>
    </source>
</reference>
<dbReference type="PANTHER" id="PTHR23358">
    <property type="entry name" value="METHYLCYTOSINE DIOXYGENASE TET"/>
    <property type="match status" value="1"/>
</dbReference>
<feature type="compositionally biased region" description="Polar residues" evidence="12">
    <location>
        <begin position="15"/>
        <end position="24"/>
    </location>
</feature>
<feature type="compositionally biased region" description="Basic and acidic residues" evidence="12">
    <location>
        <begin position="333"/>
        <end position="363"/>
    </location>
</feature>
<evidence type="ECO:0000256" key="12">
    <source>
        <dbReference type="SAM" id="MobiDB-lite"/>
    </source>
</evidence>
<evidence type="ECO:0000313" key="15">
    <source>
        <dbReference type="Proteomes" id="UP000792457"/>
    </source>
</evidence>
<feature type="compositionally biased region" description="Polar residues" evidence="12">
    <location>
        <begin position="243"/>
        <end position="252"/>
    </location>
</feature>
<evidence type="ECO:0000256" key="7">
    <source>
        <dbReference type="ARBA" id="ARBA00023002"/>
    </source>
</evidence>
<protein>
    <recommendedName>
        <fullName evidence="11">Methylcytosine dioxygenase TET</fullName>
        <ecNumber evidence="11">1.14.11.80</ecNumber>
    </recommendedName>
</protein>
<dbReference type="Proteomes" id="UP000792457">
    <property type="component" value="Unassembled WGS sequence"/>
</dbReference>
<dbReference type="SMART" id="SM01333">
    <property type="entry name" value="Tet_JBP"/>
    <property type="match status" value="1"/>
</dbReference>
<feature type="domain" description="Methylcytosine dioxygenase TET1-3 oxygenase" evidence="13">
    <location>
        <begin position="807"/>
        <end position="961"/>
    </location>
</feature>
<keyword evidence="7 11" id="KW-0560">Oxidoreductase</keyword>
<feature type="compositionally biased region" description="Basic and acidic residues" evidence="12">
    <location>
        <begin position="617"/>
        <end position="640"/>
    </location>
</feature>
<feature type="compositionally biased region" description="Polar residues" evidence="12">
    <location>
        <begin position="215"/>
        <end position="230"/>
    </location>
</feature>
<comment type="cofactor">
    <cofactor evidence="11">
        <name>Fe(2+)</name>
        <dbReference type="ChEBI" id="CHEBI:29033"/>
    </cofactor>
    <text evidence="11">Binds 1 Fe(2+) ion per subunit.</text>
</comment>
<dbReference type="OrthoDB" id="8854879at2759"/>
<feature type="compositionally biased region" description="Basic and acidic residues" evidence="12">
    <location>
        <begin position="404"/>
        <end position="414"/>
    </location>
</feature>
<keyword evidence="4 11" id="KW-0479">Metal-binding</keyword>
<dbReference type="AlphaFoldDB" id="A0A8K0P3B0"/>
<feature type="compositionally biased region" description="Polar residues" evidence="12">
    <location>
        <begin position="108"/>
        <end position="120"/>
    </location>
</feature>
<dbReference type="GO" id="GO:0005634">
    <property type="term" value="C:nucleus"/>
    <property type="evidence" value="ECO:0007669"/>
    <property type="project" value="UniProtKB-UniRule"/>
</dbReference>
<dbReference type="InterPro" id="IPR024779">
    <property type="entry name" value="2OGFeDO_JBP1/TET_oxygenase_dom"/>
</dbReference>
<dbReference type="GO" id="GO:0070579">
    <property type="term" value="F:DNA 5-methylcytosine dioxygenase activity"/>
    <property type="evidence" value="ECO:0007669"/>
    <property type="project" value="UniProtKB-UniRule"/>
</dbReference>
<comment type="subcellular location">
    <subcellularLocation>
        <location evidence="1">Chromosome</location>
    </subcellularLocation>
</comment>
<name>A0A8K0P3B0_LADFU</name>
<feature type="compositionally biased region" description="Gly residues" evidence="12">
    <location>
        <begin position="197"/>
        <end position="209"/>
    </location>
</feature>
<evidence type="ECO:0000256" key="3">
    <source>
        <dbReference type="ARBA" id="ARBA00022454"/>
    </source>
</evidence>
<keyword evidence="5 11" id="KW-0862">Zinc</keyword>
<feature type="compositionally biased region" description="Polar residues" evidence="12">
    <location>
        <begin position="135"/>
        <end position="145"/>
    </location>
</feature>
<proteinExistence type="inferred from homology"/>
<feature type="region of interest" description="Disordered" evidence="12">
    <location>
        <begin position="1"/>
        <end position="363"/>
    </location>
</feature>
<comment type="caution">
    <text evidence="14">The sequence shown here is derived from an EMBL/GenBank/DDBJ whole genome shotgun (WGS) entry which is preliminary data.</text>
</comment>
<dbReference type="PANTHER" id="PTHR23358:SF6">
    <property type="entry name" value="METHYLCYTOSINE DIOXYGENASE TET"/>
    <property type="match status" value="1"/>
</dbReference>
<dbReference type="EC" id="1.14.11.80" evidence="11"/>
<evidence type="ECO:0000313" key="14">
    <source>
        <dbReference type="EMBL" id="KAG8232101.1"/>
    </source>
</evidence>
<feature type="compositionally biased region" description="Polar residues" evidence="12">
    <location>
        <begin position="35"/>
        <end position="52"/>
    </location>
</feature>
<comment type="function">
    <text evidence="11">Dioxygenase that catalyzes the conversion of the modified genomic base 5-methylcytosine (5mC) into 5-hydroxymethylcytosine (5hmC) and plays a key role in epigenetic chromatin reprogramming during embryonic development.</text>
</comment>
<keyword evidence="15" id="KW-1185">Reference proteome</keyword>
<evidence type="ECO:0000256" key="8">
    <source>
        <dbReference type="ARBA" id="ARBA00023004"/>
    </source>
</evidence>
<dbReference type="Pfam" id="PF12851">
    <property type="entry name" value="Tet_JBP"/>
    <property type="match status" value="1"/>
</dbReference>
<comment type="catalytic activity">
    <reaction evidence="9 11">
        <text>a 5-formyl-2'-deoxycytidine in DNA + 2-oxoglutarate + O2 = a 5-carboxyl-2'-deoxycytidine in DNA + succinate + CO2 + H(+)</text>
        <dbReference type="Rhea" id="RHEA:53832"/>
        <dbReference type="Rhea" id="RHEA-COMP:13656"/>
        <dbReference type="Rhea" id="RHEA-COMP:13657"/>
        <dbReference type="ChEBI" id="CHEBI:15378"/>
        <dbReference type="ChEBI" id="CHEBI:15379"/>
        <dbReference type="ChEBI" id="CHEBI:16526"/>
        <dbReference type="ChEBI" id="CHEBI:16810"/>
        <dbReference type="ChEBI" id="CHEBI:30031"/>
        <dbReference type="ChEBI" id="CHEBI:137731"/>
        <dbReference type="ChEBI" id="CHEBI:137732"/>
        <dbReference type="EC" id="1.14.11.80"/>
    </reaction>
</comment>
<feature type="compositionally biased region" description="Low complexity" evidence="12">
    <location>
        <begin position="79"/>
        <end position="89"/>
    </location>
</feature>
<dbReference type="GO" id="GO:0008270">
    <property type="term" value="F:zinc ion binding"/>
    <property type="evidence" value="ECO:0007669"/>
    <property type="project" value="UniProtKB-UniRule"/>
</dbReference>
<dbReference type="InterPro" id="IPR040175">
    <property type="entry name" value="TET1/2/3"/>
</dbReference>
<evidence type="ECO:0000256" key="5">
    <source>
        <dbReference type="ARBA" id="ARBA00022833"/>
    </source>
</evidence>
<evidence type="ECO:0000256" key="10">
    <source>
        <dbReference type="ARBA" id="ARBA00049431"/>
    </source>
</evidence>
<sequence length="961" mass="104645">MSNYYGSPSPAPEQSPFSSGSHRTTPGDRFGSSLWHPQQHQAQPSGDVSNGQWPPLPPPPHPQFGIQPVAASGEFAQRSSSSSSSSAASFLEQGLAYPPSAGYPTYQYVGTTSDPSSSGFHTPDPRVPSYGVSRFSGQQQTSPGSAVNGVNGRGTAEESGLQQGSYGESSPGGAAYVNGGAGYGRDTGTTSPNGSYEGDGGGSGGGVKGYGAPVNNGTEASSTNNNNMTGHPNGLPGYPVPHPQQSSLNSSGYPGRALVVGEMEGEEKDQRRSNEGMREEDNRAWGNNVWGGRDAYDGSNEWSSYPQHGALNSRLKTMILNKQQQQQQQPHELGMHEMHPYQHLQEQEQKGRSEAEEGESRNQDLLRMERQLQAQQQMYHDLQLTQVELQRQLEEATAGLSRGRAAEGDGREHNNTPAPANGTGSEGNVYVEGRTSVEGGRRGEEGKREETNFLVQGPPQATSEGGLWDWESSGDLNVDVRSARTAEGCSPSNGQCRVRVAEVGMNKNGECSGKSFVEQPETMRVAAMSNWHSPVEEVQLQNEEVVRGEVKENNRMYGAEGLSSGEHQDCFRVVGFGPDVSAEEGALKVERSASPVTEQPNVVKVEMEDEGKGKLKIHEDCCLETEPKPSLEPETKREDADWSPSANSEPNNGDYGKSGGMSAKEFQDHLERLKNNVRAEVPDCNCFPPDKCPPEPGSYYTHLGAASNLSELRKEMEERCGLKGKAILIVKHRQGHKCATAWIIVATVAWDGVPSHEADRLYAVLTDKLNRFGLPTTRRCATNEPRTCACQGLDPDTCGASFSFGCSWSMYYNGCKYARSKTVRKFRLSVRTEEQEVEERMHVLATLLAPLYRMIAPEAYKNQTQFEKEASECRLGFKPGRPFSGVTACFDFCAHAHRDLHNMNNGCTVVVSLTKHRSLAKPEDEQLHVLPLYIMDDTDEYGSKEGQEAKTRSGAVEVLTK</sequence>
<keyword evidence="6 11" id="KW-0223">Dioxygenase</keyword>
<evidence type="ECO:0000256" key="9">
    <source>
        <dbReference type="ARBA" id="ARBA00047840"/>
    </source>
</evidence>
<dbReference type="GO" id="GO:0141166">
    <property type="term" value="P:chromosomal 5-methylcytosine DNA demethylation pathway"/>
    <property type="evidence" value="ECO:0007669"/>
    <property type="project" value="UniProtKB-UniRule"/>
</dbReference>
<keyword evidence="3" id="KW-0158">Chromosome</keyword>
<reference evidence="14" key="2">
    <citation type="submission" date="2017-10" db="EMBL/GenBank/DDBJ databases">
        <title>Ladona fulva Genome sequencing and assembly.</title>
        <authorList>
            <person name="Murali S."/>
            <person name="Richards S."/>
            <person name="Bandaranaike D."/>
            <person name="Bellair M."/>
            <person name="Blankenburg K."/>
            <person name="Chao H."/>
            <person name="Dinh H."/>
            <person name="Doddapaneni H."/>
            <person name="Dugan-Rocha S."/>
            <person name="Elkadiri S."/>
            <person name="Gnanaolivu R."/>
            <person name="Hernandez B."/>
            <person name="Skinner E."/>
            <person name="Javaid M."/>
            <person name="Lee S."/>
            <person name="Li M."/>
            <person name="Ming W."/>
            <person name="Munidasa M."/>
            <person name="Muniz J."/>
            <person name="Nguyen L."/>
            <person name="Hughes D."/>
            <person name="Osuji N."/>
            <person name="Pu L.-L."/>
            <person name="Puazo M."/>
            <person name="Qu C."/>
            <person name="Quiroz J."/>
            <person name="Raj R."/>
            <person name="Weissenberger G."/>
            <person name="Xin Y."/>
            <person name="Zou X."/>
            <person name="Han Y."/>
            <person name="Worley K."/>
            <person name="Muzny D."/>
            <person name="Gibbs R."/>
        </authorList>
    </citation>
    <scope>NUCLEOTIDE SEQUENCE</scope>
    <source>
        <strain evidence="14">Sampled in the wild</strain>
    </source>
</reference>
<dbReference type="GO" id="GO:0045944">
    <property type="term" value="P:positive regulation of transcription by RNA polymerase II"/>
    <property type="evidence" value="ECO:0007669"/>
    <property type="project" value="TreeGrafter"/>
</dbReference>
<comment type="cofactor">
    <cofactor evidence="11">
        <name>Zn(2+)</name>
        <dbReference type="ChEBI" id="CHEBI:29105"/>
    </cofactor>
    <text evidence="11">The zinc ions have a structural role.</text>
</comment>
<keyword evidence="8 11" id="KW-0408">Iron</keyword>
<evidence type="ECO:0000256" key="6">
    <source>
        <dbReference type="ARBA" id="ARBA00022964"/>
    </source>
</evidence>
<evidence type="ECO:0000256" key="2">
    <source>
        <dbReference type="ARBA" id="ARBA00007502"/>
    </source>
</evidence>
<gene>
    <name evidence="14" type="ORF">J437_LFUL012299</name>
</gene>
<dbReference type="EMBL" id="KZ308593">
    <property type="protein sequence ID" value="KAG8232101.1"/>
    <property type="molecule type" value="Genomic_DNA"/>
</dbReference>
<comment type="catalytic activity">
    <reaction evidence="10 11">
        <text>a 5-hydroxymethyl-2'-deoxycytidine in DNA + 2-oxoglutarate + O2 = a 5-formyl-2'-deoxycytidine in DNA + succinate + CO2 + H2O</text>
        <dbReference type="Rhea" id="RHEA:53828"/>
        <dbReference type="Rhea" id="RHEA-COMP:13315"/>
        <dbReference type="Rhea" id="RHEA-COMP:13656"/>
        <dbReference type="ChEBI" id="CHEBI:15377"/>
        <dbReference type="ChEBI" id="CHEBI:15379"/>
        <dbReference type="ChEBI" id="CHEBI:16526"/>
        <dbReference type="ChEBI" id="CHEBI:16810"/>
        <dbReference type="ChEBI" id="CHEBI:30031"/>
        <dbReference type="ChEBI" id="CHEBI:136731"/>
        <dbReference type="ChEBI" id="CHEBI:137731"/>
        <dbReference type="EC" id="1.14.11.80"/>
    </reaction>
</comment>
<evidence type="ECO:0000259" key="13">
    <source>
        <dbReference type="SMART" id="SM01333"/>
    </source>
</evidence>
<dbReference type="GO" id="GO:0005694">
    <property type="term" value="C:chromosome"/>
    <property type="evidence" value="ECO:0007669"/>
    <property type="project" value="UniProtKB-SubCell"/>
</dbReference>
<organism evidence="14 15">
    <name type="scientific">Ladona fulva</name>
    <name type="common">Scarce chaser dragonfly</name>
    <name type="synonym">Libellula fulva</name>
    <dbReference type="NCBI Taxonomy" id="123851"/>
    <lineage>
        <taxon>Eukaryota</taxon>
        <taxon>Metazoa</taxon>
        <taxon>Ecdysozoa</taxon>
        <taxon>Arthropoda</taxon>
        <taxon>Hexapoda</taxon>
        <taxon>Insecta</taxon>
        <taxon>Pterygota</taxon>
        <taxon>Palaeoptera</taxon>
        <taxon>Odonata</taxon>
        <taxon>Epiprocta</taxon>
        <taxon>Anisoptera</taxon>
        <taxon>Libelluloidea</taxon>
        <taxon>Libellulidae</taxon>
        <taxon>Ladona</taxon>
    </lineage>
</organism>
<feature type="region of interest" description="Disordered" evidence="12">
    <location>
        <begin position="617"/>
        <end position="662"/>
    </location>
</feature>
<evidence type="ECO:0000256" key="1">
    <source>
        <dbReference type="ARBA" id="ARBA00004286"/>
    </source>
</evidence>
<dbReference type="InterPro" id="IPR046942">
    <property type="entry name" value="TET_oxygenase"/>
</dbReference>
<evidence type="ECO:0000256" key="11">
    <source>
        <dbReference type="RuleBase" id="RU367064"/>
    </source>
</evidence>
<comment type="catalytic activity">
    <reaction evidence="11">
        <text>a 5-methyl-2'-deoxycytidine in DNA + 2-oxoglutarate + O2 = a 5-hydroxymethyl-2'-deoxycytidine in DNA + succinate + CO2</text>
        <dbReference type="Rhea" id="RHEA:52636"/>
        <dbReference type="Rhea" id="RHEA-COMP:11370"/>
        <dbReference type="Rhea" id="RHEA-COMP:13315"/>
        <dbReference type="ChEBI" id="CHEBI:15379"/>
        <dbReference type="ChEBI" id="CHEBI:16526"/>
        <dbReference type="ChEBI" id="CHEBI:16810"/>
        <dbReference type="ChEBI" id="CHEBI:30031"/>
        <dbReference type="ChEBI" id="CHEBI:85454"/>
        <dbReference type="ChEBI" id="CHEBI:136731"/>
        <dbReference type="EC" id="1.14.11.80"/>
    </reaction>
</comment>
<feature type="region of interest" description="Disordered" evidence="12">
    <location>
        <begin position="398"/>
        <end position="430"/>
    </location>
</feature>
<comment type="similarity">
    <text evidence="2 11">Belongs to the TET family.</text>
</comment>
<feature type="compositionally biased region" description="Basic and acidic residues" evidence="12">
    <location>
        <begin position="268"/>
        <end position="283"/>
    </location>
</feature>